<proteinExistence type="predicted"/>
<evidence type="ECO:0000256" key="2">
    <source>
        <dbReference type="ARBA" id="ARBA00023125"/>
    </source>
</evidence>
<name>A0A2X2LSA1_SPHMU</name>
<dbReference type="SMART" id="SM00342">
    <property type="entry name" value="HTH_ARAC"/>
    <property type="match status" value="1"/>
</dbReference>
<evidence type="ECO:0000313" key="5">
    <source>
        <dbReference type="Proteomes" id="UP000251241"/>
    </source>
</evidence>
<dbReference type="Gene3D" id="1.10.10.60">
    <property type="entry name" value="Homeodomain-like"/>
    <property type="match status" value="1"/>
</dbReference>
<keyword evidence="2" id="KW-0238">DNA-binding</keyword>
<dbReference type="InterPro" id="IPR009057">
    <property type="entry name" value="Homeodomain-like_sf"/>
</dbReference>
<keyword evidence="3" id="KW-0804">Transcription</keyword>
<dbReference type="PANTHER" id="PTHR43280">
    <property type="entry name" value="ARAC-FAMILY TRANSCRIPTIONAL REGULATOR"/>
    <property type="match status" value="1"/>
</dbReference>
<dbReference type="Pfam" id="PF02311">
    <property type="entry name" value="AraC_binding"/>
    <property type="match status" value="1"/>
</dbReference>
<dbReference type="SUPFAM" id="SSF51215">
    <property type="entry name" value="Regulatory protein AraC"/>
    <property type="match status" value="1"/>
</dbReference>
<gene>
    <name evidence="4" type="primary">btr_7</name>
    <name evidence="4" type="ORF">NCTC11343_04417</name>
</gene>
<evidence type="ECO:0000313" key="4">
    <source>
        <dbReference type="EMBL" id="SPZ92370.1"/>
    </source>
</evidence>
<protein>
    <submittedName>
        <fullName evidence="4">Bacillibactin transport regulator</fullName>
    </submittedName>
</protein>
<dbReference type="RefSeq" id="WP_112375846.1">
    <property type="nucleotide sequence ID" value="NZ_CP069793.1"/>
</dbReference>
<sequence length="293" mass="33746">MFKFERESVSLKKNNTIPLNSFPNEFNSGMAIKRNAVRNLELAKISQAHRDDFYLFFILEEGNGIFEVDFQRYQLGSSAVMIIQPYQVHRGLAMDYSAFSVLMISVENLNSDYVNALKDITTIAPIEIDQDTMAVLSQTVDTCLKINERRHEKLYTALMKDSCNTIAALIISQYLIQSAKSDAQSRFELISKQFSSLLDKDFIDIKQPRVYAEKMKISTAYLNECLKKTTGKPVTYHIQQRVVLEAKRLLYHSNKSVKEIAVELGYDDYPYFSRLFSKVTSMTALTFRNRNLE</sequence>
<dbReference type="Proteomes" id="UP000251241">
    <property type="component" value="Unassembled WGS sequence"/>
</dbReference>
<dbReference type="InterPro" id="IPR018060">
    <property type="entry name" value="HTH_AraC"/>
</dbReference>
<dbReference type="PANTHER" id="PTHR43280:SF2">
    <property type="entry name" value="HTH-TYPE TRANSCRIPTIONAL REGULATOR EXSA"/>
    <property type="match status" value="1"/>
</dbReference>
<accession>A0A2X2LSA1</accession>
<keyword evidence="1" id="KW-0805">Transcription regulation</keyword>
<dbReference type="Pfam" id="PF12833">
    <property type="entry name" value="HTH_18"/>
    <property type="match status" value="1"/>
</dbReference>
<dbReference type="GO" id="GO:0043565">
    <property type="term" value="F:sequence-specific DNA binding"/>
    <property type="evidence" value="ECO:0007669"/>
    <property type="project" value="InterPro"/>
</dbReference>
<dbReference type="AlphaFoldDB" id="A0A2X2LSA1"/>
<dbReference type="InterPro" id="IPR037923">
    <property type="entry name" value="HTH-like"/>
</dbReference>
<reference evidence="4 5" key="1">
    <citation type="submission" date="2018-06" db="EMBL/GenBank/DDBJ databases">
        <authorList>
            <consortium name="Pathogen Informatics"/>
            <person name="Doyle S."/>
        </authorList>
    </citation>
    <scope>NUCLEOTIDE SEQUENCE [LARGE SCALE GENOMIC DNA]</scope>
    <source>
        <strain evidence="4 5">NCTC11343</strain>
    </source>
</reference>
<dbReference type="GeneID" id="97179371"/>
<dbReference type="EMBL" id="UAUU01000011">
    <property type="protein sequence ID" value="SPZ92370.1"/>
    <property type="molecule type" value="Genomic_DNA"/>
</dbReference>
<dbReference type="SUPFAM" id="SSF46689">
    <property type="entry name" value="Homeodomain-like"/>
    <property type="match status" value="1"/>
</dbReference>
<organism evidence="4 5">
    <name type="scientific">Sphingobacterium multivorum</name>
    <dbReference type="NCBI Taxonomy" id="28454"/>
    <lineage>
        <taxon>Bacteria</taxon>
        <taxon>Pseudomonadati</taxon>
        <taxon>Bacteroidota</taxon>
        <taxon>Sphingobacteriia</taxon>
        <taxon>Sphingobacteriales</taxon>
        <taxon>Sphingobacteriaceae</taxon>
        <taxon>Sphingobacterium</taxon>
    </lineage>
</organism>
<dbReference type="PROSITE" id="PS01124">
    <property type="entry name" value="HTH_ARAC_FAMILY_2"/>
    <property type="match status" value="1"/>
</dbReference>
<evidence type="ECO:0000256" key="3">
    <source>
        <dbReference type="ARBA" id="ARBA00023163"/>
    </source>
</evidence>
<dbReference type="GO" id="GO:0003700">
    <property type="term" value="F:DNA-binding transcription factor activity"/>
    <property type="evidence" value="ECO:0007669"/>
    <property type="project" value="InterPro"/>
</dbReference>
<evidence type="ECO:0000256" key="1">
    <source>
        <dbReference type="ARBA" id="ARBA00023015"/>
    </source>
</evidence>
<dbReference type="InterPro" id="IPR003313">
    <property type="entry name" value="AraC-bd"/>
</dbReference>